<evidence type="ECO:0000313" key="2">
    <source>
        <dbReference type="EMBL" id="MBD2318173.1"/>
    </source>
</evidence>
<protein>
    <submittedName>
        <fullName evidence="2">DNA binding domain-containing protein</fullName>
    </submittedName>
</protein>
<evidence type="ECO:0000259" key="1">
    <source>
        <dbReference type="Pfam" id="PF04326"/>
    </source>
</evidence>
<dbReference type="Pfam" id="PF04326">
    <property type="entry name" value="SLFN_AlbA_2"/>
    <property type="match status" value="1"/>
</dbReference>
<sequence>MVNENLKLILQELTSLPHETEWVEFKMNNSSPDDIGEYISAISNSAALHGKVTGYIVWGIEDTSHNILGTIFKPRKQKIGNQELENWLVTQISPRIDFKIHEFTIEGKDIVLFEIPRANHTPIRFKTSEYIRIGSYKKLLREFPEKERELWSIFSRKPFEKDIALENLTADAVLSHINYSAYFELIGQNLPDNKTGIMQRLASEKLVIKKYGELFDITNLGAILFAKDLRAFDRLTRKALRVVIYRGKNRVETLREQLSNKGYAVAFEEAIKFINDQLPQNEQIGQALRKEVRMYPELAIRELVANSIIHQDLSIRGTSPMVEVFSDRIEITNPGVPLINTLRFIDEPPRSRNEDLSDFMRRINICEERGSGIDKVIFEVELFQLPAPDFVITGENTRVTLFAYKKLADMDKKDRIRACYQHACLQYVSNDQMTNASLRNRFSISNENYSIASRIIADTLDASLIRPYDPDNTSKKHTRYVPFWA</sequence>
<dbReference type="Pfam" id="PF13749">
    <property type="entry name" value="HATPase_c_4"/>
    <property type="match status" value="1"/>
</dbReference>
<dbReference type="PANTHER" id="PTHR30595">
    <property type="entry name" value="GLPR-RELATED TRANSCRIPTIONAL REPRESSOR"/>
    <property type="match status" value="1"/>
</dbReference>
<dbReference type="PANTHER" id="PTHR30595:SF6">
    <property type="entry name" value="SCHLAFEN ALBA-2 DOMAIN-CONTAINING PROTEIN"/>
    <property type="match status" value="1"/>
</dbReference>
<name>A0ABR8CBS4_9CYAN</name>
<accession>A0ABR8CBS4</accession>
<proteinExistence type="predicted"/>
<gene>
    <name evidence="2" type="ORF">H6G05_15125</name>
</gene>
<dbReference type="EMBL" id="JACJQY010000025">
    <property type="protein sequence ID" value="MBD2318173.1"/>
    <property type="molecule type" value="Genomic_DNA"/>
</dbReference>
<dbReference type="Proteomes" id="UP000618445">
    <property type="component" value="Unassembled WGS sequence"/>
</dbReference>
<dbReference type="Gene3D" id="3.30.565.60">
    <property type="match status" value="1"/>
</dbReference>
<organism evidence="2 3">
    <name type="scientific">Phormidium tenue FACHB-1050</name>
    <dbReference type="NCBI Taxonomy" id="2692857"/>
    <lineage>
        <taxon>Bacteria</taxon>
        <taxon>Bacillati</taxon>
        <taxon>Cyanobacteriota</taxon>
        <taxon>Cyanophyceae</taxon>
        <taxon>Oscillatoriophycideae</taxon>
        <taxon>Oscillatoriales</taxon>
        <taxon>Oscillatoriaceae</taxon>
        <taxon>Phormidium</taxon>
    </lineage>
</organism>
<dbReference type="InterPro" id="IPR038461">
    <property type="entry name" value="Schlafen_AlbA_2_dom_sf"/>
</dbReference>
<dbReference type="RefSeq" id="WP_190578975.1">
    <property type="nucleotide sequence ID" value="NZ_CAWPQU010000018.1"/>
</dbReference>
<evidence type="ECO:0000313" key="3">
    <source>
        <dbReference type="Proteomes" id="UP000618445"/>
    </source>
</evidence>
<dbReference type="InterPro" id="IPR038475">
    <property type="entry name" value="RecG_C_sf"/>
</dbReference>
<keyword evidence="3" id="KW-1185">Reference proteome</keyword>
<dbReference type="InterPro" id="IPR007421">
    <property type="entry name" value="Schlafen_AlbA_2_dom"/>
</dbReference>
<reference evidence="2 3" key="1">
    <citation type="journal article" date="2020" name="ISME J.">
        <title>Comparative genomics reveals insights into cyanobacterial evolution and habitat adaptation.</title>
        <authorList>
            <person name="Chen M.Y."/>
            <person name="Teng W.K."/>
            <person name="Zhao L."/>
            <person name="Hu C.X."/>
            <person name="Zhou Y.K."/>
            <person name="Han B.P."/>
            <person name="Song L.R."/>
            <person name="Shu W.S."/>
        </authorList>
    </citation>
    <scope>NUCLEOTIDE SEQUENCE [LARGE SCALE GENOMIC DNA]</scope>
    <source>
        <strain evidence="2 3">FACHB-1050</strain>
    </source>
</reference>
<feature type="domain" description="Schlafen AlbA-2" evidence="1">
    <location>
        <begin position="19"/>
        <end position="139"/>
    </location>
</feature>
<comment type="caution">
    <text evidence="2">The sequence shown here is derived from an EMBL/GenBank/DDBJ whole genome shotgun (WGS) entry which is preliminary data.</text>
</comment>
<dbReference type="Gene3D" id="3.30.950.30">
    <property type="entry name" value="Schlafen, AAA domain"/>
    <property type="match status" value="1"/>
</dbReference>